<feature type="compositionally biased region" description="Basic and acidic residues" evidence="1">
    <location>
        <begin position="12"/>
        <end position="24"/>
    </location>
</feature>
<proteinExistence type="predicted"/>
<reference evidence="3 4" key="1">
    <citation type="submission" date="2018-05" db="EMBL/GenBank/DDBJ databases">
        <title>Rhodoferax soyangensis sp.nov., isolated from an oligotrophic freshwater lake.</title>
        <authorList>
            <person name="Park M."/>
        </authorList>
    </citation>
    <scope>NUCLEOTIDE SEQUENCE [LARGE SCALE GENOMIC DNA]</scope>
    <source>
        <strain evidence="3 4">IMCC26218</strain>
    </source>
</reference>
<keyword evidence="4" id="KW-1185">Reference proteome</keyword>
<evidence type="ECO:0000313" key="3">
    <source>
        <dbReference type="EMBL" id="RFO96248.1"/>
    </source>
</evidence>
<dbReference type="Proteomes" id="UP000260665">
    <property type="component" value="Unassembled WGS sequence"/>
</dbReference>
<evidence type="ECO:0000259" key="2">
    <source>
        <dbReference type="Pfam" id="PF09994"/>
    </source>
</evidence>
<dbReference type="RefSeq" id="WP_117178518.1">
    <property type="nucleotide sequence ID" value="NZ_QFZK01000009.1"/>
</dbReference>
<dbReference type="AlphaFoldDB" id="A0A3E1RA57"/>
<dbReference type="EMBL" id="QFZK01000009">
    <property type="protein sequence ID" value="RFO96248.1"/>
    <property type="molecule type" value="Genomic_DNA"/>
</dbReference>
<sequence>MSTQSPSPFPKEGARKLTDRERLEQTNASACTLPSRPGPQCESQLYVGLFFDGTGNNMQMDYEELPPDRRKHTNVVKLYQAFPDVTKDGYFRSYIPGVGTPFPEIGDSNTYLFNANRGAIGGEMGEHRILWALLQLFNAPMRYLRGEKFPLVTDAEAKDKCSVLSTSLAAQRRLVLKTYQGKLKEAMKAYKPKITQINLSVFGFSRGAAEARVFVNWLMEVCEQKDGGWLFADMALNVQFLGIFDTVASVGLANINDSGVLAGHQGWADNTLEIHPAVRKCVHFVAGHELRACFPLDSVRVKNSYPANAKEVMYPGSHSDVGGGYAPKDLGVWPTAGEALSILPGKSMYDEAVQAGVPLVAWDKLDKQIKDSLTPTTSTTTAFNNYLREAAVSGGPVEDMHREHMALYHSYRYAMRHRFLQAAPYAAAGAKDKAYLRKTQEDFLRTLGLGLVDVMQSHTPPAEIAQSHRKMLVATGVTASMAERRVHDVAAHIQPERVTPAVDTLFSRYVHDSLAGFIGFGMDEYAVNKMGMAKYRTVFKGDD</sequence>
<dbReference type="OrthoDB" id="4378831at2"/>
<dbReference type="InterPro" id="IPR018712">
    <property type="entry name" value="Tle1-like_cat"/>
</dbReference>
<comment type="caution">
    <text evidence="3">The sequence shown here is derived from an EMBL/GenBank/DDBJ whole genome shotgun (WGS) entry which is preliminary data.</text>
</comment>
<protein>
    <submittedName>
        <fullName evidence="3">DUF2235 domain-containing protein</fullName>
    </submittedName>
</protein>
<dbReference type="PANTHER" id="PTHR33840:SF1">
    <property type="entry name" value="TLE1 PHOSPHOLIPASE DOMAIN-CONTAINING PROTEIN"/>
    <property type="match status" value="1"/>
</dbReference>
<name>A0A3E1RA57_9BURK</name>
<accession>A0A3E1RA57</accession>
<dbReference type="Pfam" id="PF09994">
    <property type="entry name" value="T6SS_Tle1-like_cat"/>
    <property type="match status" value="2"/>
</dbReference>
<feature type="domain" description="T6SS Phospholipase effector Tle1-like catalytic" evidence="2">
    <location>
        <begin position="235"/>
        <end position="344"/>
    </location>
</feature>
<feature type="domain" description="T6SS Phospholipase effector Tle1-like catalytic" evidence="2">
    <location>
        <begin position="49"/>
        <end position="220"/>
    </location>
</feature>
<organism evidence="3 4">
    <name type="scientific">Rhodoferax lacus</name>
    <dbReference type="NCBI Taxonomy" id="2184758"/>
    <lineage>
        <taxon>Bacteria</taxon>
        <taxon>Pseudomonadati</taxon>
        <taxon>Pseudomonadota</taxon>
        <taxon>Betaproteobacteria</taxon>
        <taxon>Burkholderiales</taxon>
        <taxon>Comamonadaceae</taxon>
        <taxon>Rhodoferax</taxon>
    </lineage>
</organism>
<feature type="region of interest" description="Disordered" evidence="1">
    <location>
        <begin position="1"/>
        <end position="36"/>
    </location>
</feature>
<evidence type="ECO:0000313" key="4">
    <source>
        <dbReference type="Proteomes" id="UP000260665"/>
    </source>
</evidence>
<evidence type="ECO:0000256" key="1">
    <source>
        <dbReference type="SAM" id="MobiDB-lite"/>
    </source>
</evidence>
<gene>
    <name evidence="3" type="ORF">DIC66_14725</name>
</gene>
<dbReference type="PANTHER" id="PTHR33840">
    <property type="match status" value="1"/>
</dbReference>